<reference evidence="1" key="1">
    <citation type="submission" date="2020-05" db="EMBL/GenBank/DDBJ databases">
        <authorList>
            <person name="Chiriac C."/>
            <person name="Salcher M."/>
            <person name="Ghai R."/>
            <person name="Kavagutti S V."/>
        </authorList>
    </citation>
    <scope>NUCLEOTIDE SEQUENCE</scope>
</reference>
<organism evidence="1">
    <name type="scientific">freshwater metagenome</name>
    <dbReference type="NCBI Taxonomy" id="449393"/>
    <lineage>
        <taxon>unclassified sequences</taxon>
        <taxon>metagenomes</taxon>
        <taxon>ecological metagenomes</taxon>
    </lineage>
</organism>
<proteinExistence type="predicted"/>
<protein>
    <submittedName>
        <fullName evidence="1">Unannotated protein</fullName>
    </submittedName>
</protein>
<name>A0A6J6GCD8_9ZZZZ</name>
<dbReference type="AlphaFoldDB" id="A0A6J6GCD8"/>
<accession>A0A6J6GCD8</accession>
<dbReference type="EMBL" id="CAEZUP010000006">
    <property type="protein sequence ID" value="CAB4598787.1"/>
    <property type="molecule type" value="Genomic_DNA"/>
</dbReference>
<dbReference type="SUPFAM" id="SSF52540">
    <property type="entry name" value="P-loop containing nucleoside triphosphate hydrolases"/>
    <property type="match status" value="1"/>
</dbReference>
<dbReference type="InterPro" id="IPR027417">
    <property type="entry name" value="P-loop_NTPase"/>
</dbReference>
<sequence length="223" mass="22983">MLVSCWSSKGGSGTTVVAGALAAVLGRRHEEGSLLVDLAGDVPVSLGMPEPPGPGVVEWLAAGSDAPADALGRIEVPAAPGVSLLPRGRGMLVDPERAELLVSILALDPRPVIVDVGTFVPHDDPEIDSVRRAFVLGATHSFLVTRACFLSLRRAINLPFRPSGIVLVNESYRSLGGREVADVLGAPIVATVPVDGAIARAVDAGVLASRIPRSLTDVLLDAA</sequence>
<evidence type="ECO:0000313" key="1">
    <source>
        <dbReference type="EMBL" id="CAB4598787.1"/>
    </source>
</evidence>
<gene>
    <name evidence="1" type="ORF">UFOPK1835_00238</name>
</gene>
<dbReference type="Gene3D" id="3.40.50.300">
    <property type="entry name" value="P-loop containing nucleotide triphosphate hydrolases"/>
    <property type="match status" value="1"/>
</dbReference>